<gene>
    <name evidence="1" type="ORF">MSG28_001046</name>
</gene>
<accession>A0ACC0K3W8</accession>
<name>A0ACC0K3W8_CHOFU</name>
<dbReference type="Proteomes" id="UP001064048">
    <property type="component" value="Chromosome Z"/>
</dbReference>
<protein>
    <submittedName>
        <fullName evidence="1">Uncharacterized protein</fullName>
    </submittedName>
</protein>
<proteinExistence type="predicted"/>
<sequence>MVSYLFCYLWAHSLDRALTCASVGTSPVTSSQKRPSGRGSSPPLAFGRAFWHSGMDMPRKRMPSSASSTESWTSVTDHVDCDLADFSVAMLLAEVANLLLLFGDLFLKNALQRNHKGKHRSIKHQLKMSHANEVKIEVENLMVVTGRHFHLGRSKYGNLGAPADSNGLRLPKAQWFKQKLDHSSSSDQRTWKQTESGLQNFVHLLGTTMNSTMVSHRTDAVSEFDSLPRRNLPKRYYVNDSFYDFNNPGPVFLMIGGEGPADPRWMVKGAWIDYAKKFNALCINLEHRYYGESHPTQ</sequence>
<evidence type="ECO:0000313" key="1">
    <source>
        <dbReference type="EMBL" id="KAI8430930.1"/>
    </source>
</evidence>
<dbReference type="EMBL" id="CM046131">
    <property type="protein sequence ID" value="KAI8430930.1"/>
    <property type="molecule type" value="Genomic_DNA"/>
</dbReference>
<keyword evidence="2" id="KW-1185">Reference proteome</keyword>
<reference evidence="1 2" key="1">
    <citation type="journal article" date="2022" name="Genome Biol. Evol.">
        <title>The Spruce Budworm Genome: Reconstructing the Evolutionary History of Antifreeze Proteins.</title>
        <authorList>
            <person name="Beliveau C."/>
            <person name="Gagne P."/>
            <person name="Picq S."/>
            <person name="Vernygora O."/>
            <person name="Keeling C.I."/>
            <person name="Pinkney K."/>
            <person name="Doucet D."/>
            <person name="Wen F."/>
            <person name="Johnston J.S."/>
            <person name="Maaroufi H."/>
            <person name="Boyle B."/>
            <person name="Laroche J."/>
            <person name="Dewar K."/>
            <person name="Juretic N."/>
            <person name="Blackburn G."/>
            <person name="Nisole A."/>
            <person name="Brunet B."/>
            <person name="Brandao M."/>
            <person name="Lumley L."/>
            <person name="Duan J."/>
            <person name="Quan G."/>
            <person name="Lucarotti C.J."/>
            <person name="Roe A.D."/>
            <person name="Sperling F.A.H."/>
            <person name="Levesque R.C."/>
            <person name="Cusson M."/>
        </authorList>
    </citation>
    <scope>NUCLEOTIDE SEQUENCE [LARGE SCALE GENOMIC DNA]</scope>
    <source>
        <strain evidence="1">Glfc:IPQL:Cfum</strain>
    </source>
</reference>
<organism evidence="1 2">
    <name type="scientific">Choristoneura fumiferana</name>
    <name type="common">Spruce budworm moth</name>
    <name type="synonym">Archips fumiferana</name>
    <dbReference type="NCBI Taxonomy" id="7141"/>
    <lineage>
        <taxon>Eukaryota</taxon>
        <taxon>Metazoa</taxon>
        <taxon>Ecdysozoa</taxon>
        <taxon>Arthropoda</taxon>
        <taxon>Hexapoda</taxon>
        <taxon>Insecta</taxon>
        <taxon>Pterygota</taxon>
        <taxon>Neoptera</taxon>
        <taxon>Endopterygota</taxon>
        <taxon>Lepidoptera</taxon>
        <taxon>Glossata</taxon>
        <taxon>Ditrysia</taxon>
        <taxon>Tortricoidea</taxon>
        <taxon>Tortricidae</taxon>
        <taxon>Tortricinae</taxon>
        <taxon>Choristoneura</taxon>
    </lineage>
</organism>
<comment type="caution">
    <text evidence="1">The sequence shown here is derived from an EMBL/GenBank/DDBJ whole genome shotgun (WGS) entry which is preliminary data.</text>
</comment>
<evidence type="ECO:0000313" key="2">
    <source>
        <dbReference type="Proteomes" id="UP001064048"/>
    </source>
</evidence>